<evidence type="ECO:0000313" key="2">
    <source>
        <dbReference type="Proteomes" id="UP001458880"/>
    </source>
</evidence>
<sequence length="168" mass="18815">MAKLNQIHSTTITNPLAIGQVLKDAWAKPVSEKIWAIGCGHPITNPLAIGQLLVRISFPHVTVLADRRGSQSLSQKKPKEIMEQMLMSKINDSRRYECGPLQLLSIVRTNADFIPITLMSKIVLMSKINDSRRYECGPLQLLSIVRTNADFIPITLMSKIVEQVWPAI</sequence>
<organism evidence="1 2">
    <name type="scientific">Popillia japonica</name>
    <name type="common">Japanese beetle</name>
    <dbReference type="NCBI Taxonomy" id="7064"/>
    <lineage>
        <taxon>Eukaryota</taxon>
        <taxon>Metazoa</taxon>
        <taxon>Ecdysozoa</taxon>
        <taxon>Arthropoda</taxon>
        <taxon>Hexapoda</taxon>
        <taxon>Insecta</taxon>
        <taxon>Pterygota</taxon>
        <taxon>Neoptera</taxon>
        <taxon>Endopterygota</taxon>
        <taxon>Coleoptera</taxon>
        <taxon>Polyphaga</taxon>
        <taxon>Scarabaeiformia</taxon>
        <taxon>Scarabaeidae</taxon>
        <taxon>Rutelinae</taxon>
        <taxon>Popillia</taxon>
    </lineage>
</organism>
<comment type="caution">
    <text evidence="1">The sequence shown here is derived from an EMBL/GenBank/DDBJ whole genome shotgun (WGS) entry which is preliminary data.</text>
</comment>
<accession>A0AAW1MLS2</accession>
<proteinExistence type="predicted"/>
<dbReference type="EMBL" id="JASPKY010000033">
    <property type="protein sequence ID" value="KAK9747184.1"/>
    <property type="molecule type" value="Genomic_DNA"/>
</dbReference>
<gene>
    <name evidence="1" type="ORF">QE152_g5500</name>
</gene>
<reference evidence="1 2" key="1">
    <citation type="journal article" date="2024" name="BMC Genomics">
        <title>De novo assembly and annotation of Popillia japonica's genome with initial clues to its potential as an invasive pest.</title>
        <authorList>
            <person name="Cucini C."/>
            <person name="Boschi S."/>
            <person name="Funari R."/>
            <person name="Cardaioli E."/>
            <person name="Iannotti N."/>
            <person name="Marturano G."/>
            <person name="Paoli F."/>
            <person name="Bruttini M."/>
            <person name="Carapelli A."/>
            <person name="Frati F."/>
            <person name="Nardi F."/>
        </authorList>
    </citation>
    <scope>NUCLEOTIDE SEQUENCE [LARGE SCALE GENOMIC DNA]</scope>
    <source>
        <strain evidence="1">DMR45628</strain>
    </source>
</reference>
<dbReference type="Proteomes" id="UP001458880">
    <property type="component" value="Unassembled WGS sequence"/>
</dbReference>
<protein>
    <submittedName>
        <fullName evidence="1">Uncharacterized protein</fullName>
    </submittedName>
</protein>
<evidence type="ECO:0000313" key="1">
    <source>
        <dbReference type="EMBL" id="KAK9747184.1"/>
    </source>
</evidence>
<dbReference type="AlphaFoldDB" id="A0AAW1MLS2"/>
<keyword evidence="2" id="KW-1185">Reference proteome</keyword>
<name>A0AAW1MLS2_POPJA</name>